<feature type="signal peptide" evidence="3">
    <location>
        <begin position="1"/>
        <end position="27"/>
    </location>
</feature>
<keyword evidence="2" id="KW-0472">Membrane</keyword>
<evidence type="ECO:0000313" key="5">
    <source>
        <dbReference type="Proteomes" id="UP001437256"/>
    </source>
</evidence>
<proteinExistence type="predicted"/>
<evidence type="ECO:0000313" key="4">
    <source>
        <dbReference type="EMBL" id="KAL0057830.1"/>
    </source>
</evidence>
<evidence type="ECO:0000256" key="2">
    <source>
        <dbReference type="SAM" id="Phobius"/>
    </source>
</evidence>
<feature type="region of interest" description="Disordered" evidence="1">
    <location>
        <begin position="601"/>
        <end position="625"/>
    </location>
</feature>
<keyword evidence="2" id="KW-0812">Transmembrane</keyword>
<feature type="chain" id="PRO_5045987911" evidence="3">
    <location>
        <begin position="28"/>
        <end position="754"/>
    </location>
</feature>
<dbReference type="Proteomes" id="UP001437256">
    <property type="component" value="Unassembled WGS sequence"/>
</dbReference>
<feature type="compositionally biased region" description="Low complexity" evidence="1">
    <location>
        <begin position="90"/>
        <end position="152"/>
    </location>
</feature>
<feature type="compositionally biased region" description="Polar residues" evidence="1">
    <location>
        <begin position="301"/>
        <end position="311"/>
    </location>
</feature>
<organism evidence="4 5">
    <name type="scientific">Marasmius tenuissimus</name>
    <dbReference type="NCBI Taxonomy" id="585030"/>
    <lineage>
        <taxon>Eukaryota</taxon>
        <taxon>Fungi</taxon>
        <taxon>Dikarya</taxon>
        <taxon>Basidiomycota</taxon>
        <taxon>Agaricomycotina</taxon>
        <taxon>Agaricomycetes</taxon>
        <taxon>Agaricomycetidae</taxon>
        <taxon>Agaricales</taxon>
        <taxon>Marasmiineae</taxon>
        <taxon>Marasmiaceae</taxon>
        <taxon>Marasmius</taxon>
    </lineage>
</organism>
<dbReference type="PANTHER" id="PTHR35778:SF1">
    <property type="entry name" value="SIGNALING MUCIN HKR1-RELATED"/>
    <property type="match status" value="1"/>
</dbReference>
<protein>
    <submittedName>
        <fullName evidence="4">Uncharacterized protein</fullName>
    </submittedName>
</protein>
<reference evidence="4 5" key="1">
    <citation type="submission" date="2024-05" db="EMBL/GenBank/DDBJ databases">
        <title>A draft genome resource for the thread blight pathogen Marasmius tenuissimus strain MS-2.</title>
        <authorList>
            <person name="Yulfo-Soto G.E."/>
            <person name="Baruah I.K."/>
            <person name="Amoako-Attah I."/>
            <person name="Bukari Y."/>
            <person name="Meinhardt L.W."/>
            <person name="Bailey B.A."/>
            <person name="Cohen S.P."/>
        </authorList>
    </citation>
    <scope>NUCLEOTIDE SEQUENCE [LARGE SCALE GENOMIC DNA]</scope>
    <source>
        <strain evidence="4 5">MS-2</strain>
    </source>
</reference>
<comment type="caution">
    <text evidence="4">The sequence shown here is derived from an EMBL/GenBank/DDBJ whole genome shotgun (WGS) entry which is preliminary data.</text>
</comment>
<dbReference type="EMBL" id="JBBXMP010000426">
    <property type="protein sequence ID" value="KAL0057830.1"/>
    <property type="molecule type" value="Genomic_DNA"/>
</dbReference>
<feature type="region of interest" description="Disordered" evidence="1">
    <location>
        <begin position="661"/>
        <end position="684"/>
    </location>
</feature>
<dbReference type="PANTHER" id="PTHR35778">
    <property type="entry name" value="SIGNALING MUCIN HKR1-RELATED"/>
    <property type="match status" value="1"/>
</dbReference>
<feature type="region of interest" description="Disordered" evidence="1">
    <location>
        <begin position="88"/>
        <end position="421"/>
    </location>
</feature>
<keyword evidence="5" id="KW-1185">Reference proteome</keyword>
<keyword evidence="3" id="KW-0732">Signal</keyword>
<feature type="region of interest" description="Disordered" evidence="1">
    <location>
        <begin position="32"/>
        <end position="60"/>
    </location>
</feature>
<dbReference type="InterPro" id="IPR039295">
    <property type="entry name" value="MSB2"/>
</dbReference>
<feature type="compositionally biased region" description="Low complexity" evidence="1">
    <location>
        <begin position="312"/>
        <end position="363"/>
    </location>
</feature>
<gene>
    <name evidence="4" type="ORF">AAF712_015513</name>
</gene>
<feature type="compositionally biased region" description="Basic and acidic residues" evidence="1">
    <location>
        <begin position="35"/>
        <end position="45"/>
    </location>
</feature>
<evidence type="ECO:0000256" key="3">
    <source>
        <dbReference type="SAM" id="SignalP"/>
    </source>
</evidence>
<evidence type="ECO:0000256" key="1">
    <source>
        <dbReference type="SAM" id="MobiDB-lite"/>
    </source>
</evidence>
<accession>A0ABR2Z972</accession>
<feature type="compositionally biased region" description="Low complexity" evidence="1">
    <location>
        <begin position="249"/>
        <end position="293"/>
    </location>
</feature>
<keyword evidence="2" id="KW-1133">Transmembrane helix</keyword>
<sequence length="754" mass="75769">MPQKPSKSFSLSLLFVLVLVLVVSVSAIHSSNEQSHARRSLEKKRQSGGGALGPGNVAKRAGRRQLDLDLGDLGLPALTSILGPTSIVPSSTASSSSNQATSDSASSSPGSTSANSDSSSATSSDSSSATSDSSSASTAASDSSTTPTSSSSEGGILDPITSLLGGGQTSTTSESGTSPTSTVTGAPTSDAPTGTSDAPNSTSDAATTTSSEESNTTPPPATTSSSEDGGILSGILSGLSSVVNPPPTSTEESTTAQPTTEQTTAASEQPTNPPSSTQEPTSAPTEPPTSTTSGDGGILSTLMSDLSSAVNPPTSEPTSEASTTPTDAPTSQGSSTPTDAPTSTDTSASATITDPPVSSSSSSGGIIDTLTSVVSSVLDPPSSSSGSVSISITDGPSGSSSASDSGPTSVSGTGSGSSELVFTSISSPSAQSLSDPDQATTTFSSAAASGATFTAAPLPPTLPTRIYPANGVQDGTKMAGYTLITLLFNQELNWPFVAGSQKSSSQIFALMPVIINNALGLSGARAQQTYLLQVHVPSSYAGPKDQASLGTLYLTYIPTDEVDNLAAMIQARNSAFYTGVQNPVAKELALRVDAGYSVVGVPDPNGGDGGNSNGNGGANSGGSADRTRQDAIIGVVASLGGIALLVLAFLGYRWYKRTQEQKHRRLSDPVGVRPDGREFDQDSVGGQRRRSFYFAEDSLRGYSDAPGPSGQGQAGEFGYSAFSQSQHPGGMTQRRPVVPGAISQPVLQQSSMNW</sequence>
<feature type="transmembrane region" description="Helical" evidence="2">
    <location>
        <begin position="631"/>
        <end position="655"/>
    </location>
</feature>
<feature type="compositionally biased region" description="Low complexity" evidence="1">
    <location>
        <begin position="370"/>
        <end position="418"/>
    </location>
</feature>
<feature type="compositionally biased region" description="Low complexity" evidence="1">
    <location>
        <begin position="169"/>
        <end position="241"/>
    </location>
</feature>
<feature type="compositionally biased region" description="Gly residues" evidence="1">
    <location>
        <begin position="606"/>
        <end position="620"/>
    </location>
</feature>
<name>A0ABR2Z972_9AGAR</name>